<dbReference type="GO" id="GO:0004252">
    <property type="term" value="F:serine-type endopeptidase activity"/>
    <property type="evidence" value="ECO:0007669"/>
    <property type="project" value="InterPro"/>
</dbReference>
<keyword evidence="3" id="KW-0720">Serine protease</keyword>
<dbReference type="EMBL" id="AF045142">
    <property type="protein sequence ID" value="AAC02220.1"/>
    <property type="molecule type" value="mRNA"/>
</dbReference>
<dbReference type="Pfam" id="PF00089">
    <property type="entry name" value="Trypsin"/>
    <property type="match status" value="1"/>
</dbReference>
<dbReference type="SUPFAM" id="SSF50494">
    <property type="entry name" value="Trypsin-like serine proteases"/>
    <property type="match status" value="1"/>
</dbReference>
<feature type="non-terminal residue" evidence="6">
    <location>
        <position position="1"/>
    </location>
</feature>
<dbReference type="Gene3D" id="2.40.10.10">
    <property type="entry name" value="Trypsin-like serine proteases"/>
    <property type="match status" value="1"/>
</dbReference>
<feature type="domain" description="Peptidase S1" evidence="5">
    <location>
        <begin position="1"/>
        <end position="199"/>
    </location>
</feature>
<dbReference type="InterPro" id="IPR050430">
    <property type="entry name" value="Peptidase_S1"/>
</dbReference>
<evidence type="ECO:0000256" key="3">
    <source>
        <dbReference type="ARBA" id="ARBA00022825"/>
    </source>
</evidence>
<dbReference type="PANTHER" id="PTHR24276">
    <property type="entry name" value="POLYSERASE-RELATED"/>
    <property type="match status" value="1"/>
</dbReference>
<dbReference type="InterPro" id="IPR001254">
    <property type="entry name" value="Trypsin_dom"/>
</dbReference>
<dbReference type="GO" id="GO:0006508">
    <property type="term" value="P:proteolysis"/>
    <property type="evidence" value="ECO:0007669"/>
    <property type="project" value="UniProtKB-KW"/>
</dbReference>
<gene>
    <name evidence="6" type="primary">TL3</name>
</gene>
<evidence type="ECO:0000256" key="4">
    <source>
        <dbReference type="ARBA" id="ARBA00023157"/>
    </source>
</evidence>
<keyword evidence="1" id="KW-0645">Protease</keyword>
<name>O45047_9NEOP</name>
<sequence length="199" mass="21089">IVTAAHCFDGRNYNPADRRIRAGTTLRNEGGVVVPVLREFNHPTYGFNGNDGDITVVRLGSILNLGGTIQQASLMASGFVLPGGWPVTAVGWGTISGGICIYPLQSCKAVSTQSVDYDVCRQRYGSLASNPPVTKNMMCIGNLFEGGEDACRGDDGGPIFYQNIVTGIVSWGSGCGDRNFPGVSMQISSYVDWIVATAV</sequence>
<dbReference type="SMART" id="SM00020">
    <property type="entry name" value="Tryp_SPc"/>
    <property type="match status" value="1"/>
</dbReference>
<evidence type="ECO:0000256" key="1">
    <source>
        <dbReference type="ARBA" id="ARBA00022670"/>
    </source>
</evidence>
<reference evidence="6" key="2">
    <citation type="journal article" date="2000" name="Insect Biochem. Mol. Biol.">
        <title>Identification of novel serine proteinase gene transcripts in the midguts of two tropical insect pests, Scirpophaga incertulas (Wk.) and Helicoverpa armigera (Hb.).</title>
        <authorList>
            <person name="Mazumdar-Leighton S."/>
            <person name="Babu C.R."/>
            <person name="Bennett J."/>
        </authorList>
    </citation>
    <scope>NUCLEOTIDE SEQUENCE</scope>
    <source>
        <strain evidence="6">IRRI</strain>
        <tissue evidence="6">Midgut</tissue>
    </source>
</reference>
<protein>
    <submittedName>
        <fullName evidence="6">Putative trypsin-like protein</fullName>
    </submittedName>
</protein>
<proteinExistence type="evidence at transcript level"/>
<organism evidence="6">
    <name type="scientific">Scirpophaga incertulas</name>
    <dbReference type="NCBI Taxonomy" id="72366"/>
    <lineage>
        <taxon>Eukaryota</taxon>
        <taxon>Metazoa</taxon>
        <taxon>Ecdysozoa</taxon>
        <taxon>Arthropoda</taxon>
        <taxon>Hexapoda</taxon>
        <taxon>Insecta</taxon>
        <taxon>Pterygota</taxon>
        <taxon>Neoptera</taxon>
        <taxon>Endopterygota</taxon>
        <taxon>Lepidoptera</taxon>
        <taxon>Glossata</taxon>
        <taxon>Ditrysia</taxon>
        <taxon>Pyraloidea</taxon>
        <taxon>Crambidae</taxon>
        <taxon>Schoenobiinae</taxon>
        <taxon>Scirpophaga</taxon>
    </lineage>
</organism>
<reference evidence="6" key="1">
    <citation type="submission" date="1998-01" db="EMBL/GenBank/DDBJ databases">
        <authorList>
            <person name="Mazumdar S."/>
        </authorList>
    </citation>
    <scope>NUCLEOTIDE SEQUENCE</scope>
    <source>
        <strain evidence="6">IRRI</strain>
        <tissue evidence="6">Midgut</tissue>
    </source>
</reference>
<dbReference type="PROSITE" id="PS00134">
    <property type="entry name" value="TRYPSIN_HIS"/>
    <property type="match status" value="1"/>
</dbReference>
<dbReference type="InterPro" id="IPR043504">
    <property type="entry name" value="Peptidase_S1_PA_chymotrypsin"/>
</dbReference>
<dbReference type="InterPro" id="IPR018114">
    <property type="entry name" value="TRYPSIN_HIS"/>
</dbReference>
<dbReference type="InterPro" id="IPR009003">
    <property type="entry name" value="Peptidase_S1_PA"/>
</dbReference>
<dbReference type="PROSITE" id="PS50240">
    <property type="entry name" value="TRYPSIN_DOM"/>
    <property type="match status" value="1"/>
</dbReference>
<dbReference type="AlphaFoldDB" id="O45047"/>
<dbReference type="PANTHER" id="PTHR24276:SF91">
    <property type="entry name" value="AT26814P-RELATED"/>
    <property type="match status" value="1"/>
</dbReference>
<evidence type="ECO:0000256" key="2">
    <source>
        <dbReference type="ARBA" id="ARBA00022801"/>
    </source>
</evidence>
<keyword evidence="2" id="KW-0378">Hydrolase</keyword>
<evidence type="ECO:0000313" key="6">
    <source>
        <dbReference type="EMBL" id="AAC02220.1"/>
    </source>
</evidence>
<accession>O45047</accession>
<dbReference type="CDD" id="cd00190">
    <property type="entry name" value="Tryp_SPc"/>
    <property type="match status" value="1"/>
</dbReference>
<keyword evidence="4" id="KW-1015">Disulfide bond</keyword>
<evidence type="ECO:0000259" key="5">
    <source>
        <dbReference type="PROSITE" id="PS50240"/>
    </source>
</evidence>